<evidence type="ECO:0000313" key="2">
    <source>
        <dbReference type="Proteomes" id="UP000060787"/>
    </source>
</evidence>
<keyword evidence="2" id="KW-1185">Reference proteome</keyword>
<sequence>MLAGEADGVSLPRLCKRLGLRMSVLLRELAWIGEDPIGGHAGPGWVRVETRGETQVAVLTKRGRERLRTGGGEPRE</sequence>
<dbReference type="Gene3D" id="1.10.10.10">
    <property type="entry name" value="Winged helix-like DNA-binding domain superfamily/Winged helix DNA-binding domain"/>
    <property type="match status" value="1"/>
</dbReference>
<name>A0A0S2FEI1_LYSAN</name>
<evidence type="ECO:0000313" key="1">
    <source>
        <dbReference type="EMBL" id="ALN81885.1"/>
    </source>
</evidence>
<dbReference type="AlphaFoldDB" id="A0A0S2FEI1"/>
<dbReference type="KEGG" id="lab:LA76x_3763"/>
<dbReference type="Proteomes" id="UP000060787">
    <property type="component" value="Chromosome"/>
</dbReference>
<reference evidence="1 2" key="1">
    <citation type="journal article" date="2015" name="BMC Genomics">
        <title>Comparative genomics and metabolic profiling of the genus Lysobacter.</title>
        <authorList>
            <person name="de Bruijn I."/>
            <person name="Cheng X."/>
            <person name="de Jager V."/>
            <person name="Exposito R.G."/>
            <person name="Watrous J."/>
            <person name="Patel N."/>
            <person name="Postma J."/>
            <person name="Dorrestein P.C."/>
            <person name="Kobayashi D."/>
            <person name="Raaijmakers J.M."/>
        </authorList>
    </citation>
    <scope>NUCLEOTIDE SEQUENCE [LARGE SCALE GENOMIC DNA]</scope>
    <source>
        <strain evidence="1 2">76</strain>
    </source>
</reference>
<proteinExistence type="predicted"/>
<organism evidence="1 2">
    <name type="scientific">Lysobacter antibioticus</name>
    <dbReference type="NCBI Taxonomy" id="84531"/>
    <lineage>
        <taxon>Bacteria</taxon>
        <taxon>Pseudomonadati</taxon>
        <taxon>Pseudomonadota</taxon>
        <taxon>Gammaproteobacteria</taxon>
        <taxon>Lysobacterales</taxon>
        <taxon>Lysobacteraceae</taxon>
        <taxon>Lysobacter</taxon>
    </lineage>
</organism>
<dbReference type="EMBL" id="CP011129">
    <property type="protein sequence ID" value="ALN81885.1"/>
    <property type="molecule type" value="Genomic_DNA"/>
</dbReference>
<protein>
    <submittedName>
        <fullName evidence="1">Uncharacterized protein</fullName>
    </submittedName>
</protein>
<dbReference type="STRING" id="84531.LA76x_3763"/>
<dbReference type="PATRIC" id="fig|84531.8.peg.3780"/>
<gene>
    <name evidence="1" type="ORF">LA76x_3763</name>
</gene>
<accession>A0A0S2FEI1</accession>
<dbReference type="InterPro" id="IPR036388">
    <property type="entry name" value="WH-like_DNA-bd_sf"/>
</dbReference>